<evidence type="ECO:0000256" key="1">
    <source>
        <dbReference type="SAM" id="SignalP"/>
    </source>
</evidence>
<comment type="caution">
    <text evidence="2">The sequence shown here is derived from an EMBL/GenBank/DDBJ whole genome shotgun (WGS) entry which is preliminary data.</text>
</comment>
<dbReference type="AlphaFoldDB" id="A0A4Y2U3L0"/>
<organism evidence="2 3">
    <name type="scientific">Araneus ventricosus</name>
    <name type="common">Orbweaver spider</name>
    <name type="synonym">Epeira ventricosa</name>
    <dbReference type="NCBI Taxonomy" id="182803"/>
    <lineage>
        <taxon>Eukaryota</taxon>
        <taxon>Metazoa</taxon>
        <taxon>Ecdysozoa</taxon>
        <taxon>Arthropoda</taxon>
        <taxon>Chelicerata</taxon>
        <taxon>Arachnida</taxon>
        <taxon>Araneae</taxon>
        <taxon>Araneomorphae</taxon>
        <taxon>Entelegynae</taxon>
        <taxon>Araneoidea</taxon>
        <taxon>Araneidae</taxon>
        <taxon>Araneus</taxon>
    </lineage>
</organism>
<feature type="signal peptide" evidence="1">
    <location>
        <begin position="1"/>
        <end position="24"/>
    </location>
</feature>
<dbReference type="Proteomes" id="UP000499080">
    <property type="component" value="Unassembled WGS sequence"/>
</dbReference>
<keyword evidence="3" id="KW-1185">Reference proteome</keyword>
<evidence type="ECO:0000313" key="2">
    <source>
        <dbReference type="EMBL" id="GBO07103.1"/>
    </source>
</evidence>
<reference evidence="2 3" key="1">
    <citation type="journal article" date="2019" name="Sci. Rep.">
        <title>Orb-weaving spider Araneus ventricosus genome elucidates the spidroin gene catalogue.</title>
        <authorList>
            <person name="Kono N."/>
            <person name="Nakamura H."/>
            <person name="Ohtoshi R."/>
            <person name="Moran D.A.P."/>
            <person name="Shinohara A."/>
            <person name="Yoshida Y."/>
            <person name="Fujiwara M."/>
            <person name="Mori M."/>
            <person name="Tomita M."/>
            <person name="Arakawa K."/>
        </authorList>
    </citation>
    <scope>NUCLEOTIDE SEQUENCE [LARGE SCALE GENOMIC DNA]</scope>
</reference>
<protein>
    <submittedName>
        <fullName evidence="2">Uncharacterized protein</fullName>
    </submittedName>
</protein>
<keyword evidence="1" id="KW-0732">Signal</keyword>
<sequence length="81" mass="9316">MAVFLSARMKLSIFFLIILVPCESLSSSDTGETIYLKKNDPNAVILLSPNNHYLKDNEMDFQIFCYKSIPKTVLQIWRSVD</sequence>
<proteinExistence type="predicted"/>
<name>A0A4Y2U3L0_ARAVE</name>
<evidence type="ECO:0000313" key="3">
    <source>
        <dbReference type="Proteomes" id="UP000499080"/>
    </source>
</evidence>
<accession>A0A4Y2U3L0</accession>
<gene>
    <name evidence="2" type="ORF">AVEN_59307_1</name>
</gene>
<feature type="chain" id="PRO_5021339146" evidence="1">
    <location>
        <begin position="25"/>
        <end position="81"/>
    </location>
</feature>
<dbReference type="EMBL" id="BGPR01033237">
    <property type="protein sequence ID" value="GBO07103.1"/>
    <property type="molecule type" value="Genomic_DNA"/>
</dbReference>
<feature type="non-terminal residue" evidence="2">
    <location>
        <position position="81"/>
    </location>
</feature>